<reference evidence="2 3" key="1">
    <citation type="submission" date="2019-05" db="EMBL/GenBank/DDBJ databases">
        <title>Another draft genome of Portunus trituberculatus and its Hox gene families provides insights of decapod evolution.</title>
        <authorList>
            <person name="Jeong J.-H."/>
            <person name="Song I."/>
            <person name="Kim S."/>
            <person name="Choi T."/>
            <person name="Kim D."/>
            <person name="Ryu S."/>
            <person name="Kim W."/>
        </authorList>
    </citation>
    <scope>NUCLEOTIDE SEQUENCE [LARGE SCALE GENOMIC DNA]</scope>
    <source>
        <tissue evidence="2">Muscle</tissue>
    </source>
</reference>
<organism evidence="2 3">
    <name type="scientific">Portunus trituberculatus</name>
    <name type="common">Swimming crab</name>
    <name type="synonym">Neptunus trituberculatus</name>
    <dbReference type="NCBI Taxonomy" id="210409"/>
    <lineage>
        <taxon>Eukaryota</taxon>
        <taxon>Metazoa</taxon>
        <taxon>Ecdysozoa</taxon>
        <taxon>Arthropoda</taxon>
        <taxon>Crustacea</taxon>
        <taxon>Multicrustacea</taxon>
        <taxon>Malacostraca</taxon>
        <taxon>Eumalacostraca</taxon>
        <taxon>Eucarida</taxon>
        <taxon>Decapoda</taxon>
        <taxon>Pleocyemata</taxon>
        <taxon>Brachyura</taxon>
        <taxon>Eubrachyura</taxon>
        <taxon>Portunoidea</taxon>
        <taxon>Portunidae</taxon>
        <taxon>Portuninae</taxon>
        <taxon>Portunus</taxon>
    </lineage>
</organism>
<keyword evidence="3" id="KW-1185">Reference proteome</keyword>
<keyword evidence="1" id="KW-0812">Transmembrane</keyword>
<name>A0A5B7FCJ7_PORTR</name>
<accession>A0A5B7FCJ7</accession>
<dbReference type="EMBL" id="VSRR010005588">
    <property type="protein sequence ID" value="MPC42838.1"/>
    <property type="molecule type" value="Genomic_DNA"/>
</dbReference>
<dbReference type="Proteomes" id="UP000324222">
    <property type="component" value="Unassembled WGS sequence"/>
</dbReference>
<evidence type="ECO:0000256" key="1">
    <source>
        <dbReference type="SAM" id="Phobius"/>
    </source>
</evidence>
<comment type="caution">
    <text evidence="2">The sequence shown here is derived from an EMBL/GenBank/DDBJ whole genome shotgun (WGS) entry which is preliminary data.</text>
</comment>
<protein>
    <submittedName>
        <fullName evidence="2">Uncharacterized protein</fullName>
    </submittedName>
</protein>
<keyword evidence="1" id="KW-0472">Membrane</keyword>
<evidence type="ECO:0000313" key="2">
    <source>
        <dbReference type="EMBL" id="MPC42838.1"/>
    </source>
</evidence>
<sequence length="168" mass="18032">MSVPICLVPSPSPLQRRNTTQAAAVTVTAAECGERYIESSCRSKCWQSGKSHVFEQDANKQTLSQHTVTEGATGTNRDCVHDNTAFPSASHSFLPLSNHNTNITSLHCLESCELLHVTVKGRMDTSNLAVKSSSGGVLSLMLLVVMVVVAVFTLFLFSCSSSSSFSFS</sequence>
<keyword evidence="1" id="KW-1133">Transmembrane helix</keyword>
<proteinExistence type="predicted"/>
<dbReference type="AlphaFoldDB" id="A0A5B7FCJ7"/>
<gene>
    <name evidence="2" type="ORF">E2C01_036469</name>
</gene>
<feature type="transmembrane region" description="Helical" evidence="1">
    <location>
        <begin position="137"/>
        <end position="158"/>
    </location>
</feature>
<evidence type="ECO:0000313" key="3">
    <source>
        <dbReference type="Proteomes" id="UP000324222"/>
    </source>
</evidence>